<dbReference type="InterPro" id="IPR035965">
    <property type="entry name" value="PAS-like_dom_sf"/>
</dbReference>
<dbReference type="Pfam" id="PF13426">
    <property type="entry name" value="PAS_9"/>
    <property type="match status" value="1"/>
</dbReference>
<dbReference type="FunFam" id="3.30.70.270:FF:000001">
    <property type="entry name" value="Diguanylate cyclase domain protein"/>
    <property type="match status" value="1"/>
</dbReference>
<dbReference type="PROSITE" id="PS50112">
    <property type="entry name" value="PAS"/>
    <property type="match status" value="1"/>
</dbReference>
<feature type="domain" description="PAC" evidence="4">
    <location>
        <begin position="207"/>
        <end position="259"/>
    </location>
</feature>
<dbReference type="Proteomes" id="UP000434582">
    <property type="component" value="Unassembled WGS sequence"/>
</dbReference>
<dbReference type="InterPro" id="IPR052163">
    <property type="entry name" value="DGC-Regulatory_Protein"/>
</dbReference>
<feature type="modified residue" description="4-aspartylphosphate" evidence="1">
    <location>
        <position position="60"/>
    </location>
</feature>
<dbReference type="PANTHER" id="PTHR46663:SF3">
    <property type="entry name" value="SLL0267 PROTEIN"/>
    <property type="match status" value="1"/>
</dbReference>
<dbReference type="InterPro" id="IPR001789">
    <property type="entry name" value="Sig_transdc_resp-reg_receiver"/>
</dbReference>
<evidence type="ECO:0000313" key="7">
    <source>
        <dbReference type="Proteomes" id="UP000434582"/>
    </source>
</evidence>
<dbReference type="NCBIfam" id="TIGR00254">
    <property type="entry name" value="GGDEF"/>
    <property type="match status" value="1"/>
</dbReference>
<dbReference type="NCBIfam" id="TIGR00229">
    <property type="entry name" value="sensory_box"/>
    <property type="match status" value="1"/>
</dbReference>
<dbReference type="EMBL" id="WIVE01000016">
    <property type="protein sequence ID" value="MQX36316.1"/>
    <property type="molecule type" value="Genomic_DNA"/>
</dbReference>
<dbReference type="Gene3D" id="3.40.50.2300">
    <property type="match status" value="1"/>
</dbReference>
<dbReference type="Pfam" id="PF00990">
    <property type="entry name" value="GGDEF"/>
    <property type="match status" value="1"/>
</dbReference>
<dbReference type="CDD" id="cd01949">
    <property type="entry name" value="GGDEF"/>
    <property type="match status" value="1"/>
</dbReference>
<evidence type="ECO:0000259" key="4">
    <source>
        <dbReference type="PROSITE" id="PS50113"/>
    </source>
</evidence>
<evidence type="ECO:0000259" key="5">
    <source>
        <dbReference type="PROSITE" id="PS50887"/>
    </source>
</evidence>
<dbReference type="InterPro" id="IPR043128">
    <property type="entry name" value="Rev_trsase/Diguanyl_cyclase"/>
</dbReference>
<sequence>MDTHEGLSCLLVEDHAADAHLIQYLLDEADGTALSFTHVSTLAEALGLLARESYDVILLDLSLPDSRGLGTLETIHHARADIAIVVLTGLDTTEVAIGAVQRGAQDYLIKGRGDGQTVKRAILYAVERQRANQRLLLAEAAFRNIDTGMMVTDAAGRAVRVNAAFTRVTGFTADDIVGTRPNILHAGVHEPRFYEDLWGQLRETGAWEGEIWGRSKDGRIYPEWLRINVVTDAAGGTAGYVAIFSDITFRRRAEQDLLRQATTDPLTGLANRQLFNRLLTSTIEQASRYQREAALLFIDLDGFKAINDTRGHAVGDAVLREIAVRLRRSVRISDEVARLGGDEFVVILPEVTGRDSTAAVAEKLVHEIRKPFAANIDGTHLTASIGIAMIPDDGVSQDRLVEAADAAMYDAKRSGKNTIRFFSGRAAAC</sequence>
<dbReference type="InterPro" id="IPR011006">
    <property type="entry name" value="CheY-like_superfamily"/>
</dbReference>
<dbReference type="Pfam" id="PF00072">
    <property type="entry name" value="Response_reg"/>
    <property type="match status" value="1"/>
</dbReference>
<keyword evidence="1" id="KW-0597">Phosphoprotein</keyword>
<organism evidence="6 7">
    <name type="scientific">Roseospira navarrensis</name>
    <dbReference type="NCBI Taxonomy" id="140058"/>
    <lineage>
        <taxon>Bacteria</taxon>
        <taxon>Pseudomonadati</taxon>
        <taxon>Pseudomonadota</taxon>
        <taxon>Alphaproteobacteria</taxon>
        <taxon>Rhodospirillales</taxon>
        <taxon>Rhodospirillaceae</taxon>
        <taxon>Roseospira</taxon>
    </lineage>
</organism>
<dbReference type="RefSeq" id="WP_153342690.1">
    <property type="nucleotide sequence ID" value="NZ_WIVE01000016.1"/>
</dbReference>
<evidence type="ECO:0000259" key="3">
    <source>
        <dbReference type="PROSITE" id="PS50112"/>
    </source>
</evidence>
<dbReference type="InterPro" id="IPR000160">
    <property type="entry name" value="GGDEF_dom"/>
</dbReference>
<gene>
    <name evidence="6" type="ORF">GHC57_07265</name>
</gene>
<dbReference type="AlphaFoldDB" id="A0A7X1ZEW9"/>
<reference evidence="6 7" key="1">
    <citation type="submission" date="2019-10" db="EMBL/GenBank/DDBJ databases">
        <title>Draft whole-genome sequence of the purple nonsulfur photosynthetic bacterium Roseospira navarrensis DSM 15114.</title>
        <authorList>
            <person name="Kyndt J.A."/>
            <person name="Meyer T.E."/>
        </authorList>
    </citation>
    <scope>NUCLEOTIDE SEQUENCE [LARGE SCALE GENOMIC DNA]</scope>
    <source>
        <strain evidence="6 7">DSM 15114</strain>
    </source>
</reference>
<dbReference type="PROSITE" id="PS50113">
    <property type="entry name" value="PAC"/>
    <property type="match status" value="1"/>
</dbReference>
<dbReference type="OrthoDB" id="9812260at2"/>
<dbReference type="GO" id="GO:0003824">
    <property type="term" value="F:catalytic activity"/>
    <property type="evidence" value="ECO:0007669"/>
    <property type="project" value="UniProtKB-ARBA"/>
</dbReference>
<dbReference type="InterPro" id="IPR001610">
    <property type="entry name" value="PAC"/>
</dbReference>
<feature type="domain" description="GGDEF" evidence="5">
    <location>
        <begin position="291"/>
        <end position="424"/>
    </location>
</feature>
<dbReference type="SMART" id="SM00448">
    <property type="entry name" value="REC"/>
    <property type="match status" value="1"/>
</dbReference>
<dbReference type="Gene3D" id="3.30.70.270">
    <property type="match status" value="1"/>
</dbReference>
<proteinExistence type="predicted"/>
<feature type="domain" description="Response regulatory" evidence="2">
    <location>
        <begin position="8"/>
        <end position="125"/>
    </location>
</feature>
<comment type="caution">
    <text evidence="6">The sequence shown here is derived from an EMBL/GenBank/DDBJ whole genome shotgun (WGS) entry which is preliminary data.</text>
</comment>
<dbReference type="PROSITE" id="PS50887">
    <property type="entry name" value="GGDEF"/>
    <property type="match status" value="1"/>
</dbReference>
<dbReference type="PANTHER" id="PTHR46663">
    <property type="entry name" value="DIGUANYLATE CYCLASE DGCT-RELATED"/>
    <property type="match status" value="1"/>
</dbReference>
<dbReference type="SUPFAM" id="SSF52172">
    <property type="entry name" value="CheY-like"/>
    <property type="match status" value="1"/>
</dbReference>
<evidence type="ECO:0000313" key="6">
    <source>
        <dbReference type="EMBL" id="MQX36316.1"/>
    </source>
</evidence>
<protein>
    <submittedName>
        <fullName evidence="6">Diguanylate cyclase</fullName>
    </submittedName>
</protein>
<dbReference type="GO" id="GO:0000160">
    <property type="term" value="P:phosphorelay signal transduction system"/>
    <property type="evidence" value="ECO:0007669"/>
    <property type="project" value="InterPro"/>
</dbReference>
<dbReference type="InterPro" id="IPR000014">
    <property type="entry name" value="PAS"/>
</dbReference>
<dbReference type="PROSITE" id="PS50110">
    <property type="entry name" value="RESPONSE_REGULATORY"/>
    <property type="match status" value="1"/>
</dbReference>
<dbReference type="SUPFAM" id="SSF55785">
    <property type="entry name" value="PYP-like sensor domain (PAS domain)"/>
    <property type="match status" value="1"/>
</dbReference>
<dbReference type="InterPro" id="IPR029787">
    <property type="entry name" value="Nucleotide_cyclase"/>
</dbReference>
<dbReference type="Gene3D" id="3.30.450.20">
    <property type="entry name" value="PAS domain"/>
    <property type="match status" value="1"/>
</dbReference>
<dbReference type="SMART" id="SM00267">
    <property type="entry name" value="GGDEF"/>
    <property type="match status" value="1"/>
</dbReference>
<evidence type="ECO:0000259" key="2">
    <source>
        <dbReference type="PROSITE" id="PS50110"/>
    </source>
</evidence>
<dbReference type="InterPro" id="IPR000700">
    <property type="entry name" value="PAS-assoc_C"/>
</dbReference>
<keyword evidence="7" id="KW-1185">Reference proteome</keyword>
<name>A0A7X1ZEW9_9PROT</name>
<dbReference type="CDD" id="cd00130">
    <property type="entry name" value="PAS"/>
    <property type="match status" value="1"/>
</dbReference>
<feature type="domain" description="PAS" evidence="3">
    <location>
        <begin position="141"/>
        <end position="178"/>
    </location>
</feature>
<dbReference type="SMART" id="SM00086">
    <property type="entry name" value="PAC"/>
    <property type="match status" value="1"/>
</dbReference>
<dbReference type="SUPFAM" id="SSF55073">
    <property type="entry name" value="Nucleotide cyclase"/>
    <property type="match status" value="1"/>
</dbReference>
<accession>A0A7X1ZEW9</accession>
<dbReference type="SMART" id="SM00091">
    <property type="entry name" value="PAS"/>
    <property type="match status" value="1"/>
</dbReference>
<evidence type="ECO:0000256" key="1">
    <source>
        <dbReference type="PROSITE-ProRule" id="PRU00169"/>
    </source>
</evidence>